<dbReference type="Pfam" id="PF01232">
    <property type="entry name" value="Mannitol_dh"/>
    <property type="match status" value="1"/>
</dbReference>
<name>A0A3N4VN02_9GAMM</name>
<dbReference type="Pfam" id="PF08125">
    <property type="entry name" value="Mannitol_dh_C"/>
    <property type="match status" value="1"/>
</dbReference>
<evidence type="ECO:0000313" key="5">
    <source>
        <dbReference type="Proteomes" id="UP000269708"/>
    </source>
</evidence>
<dbReference type="InterPro" id="IPR050988">
    <property type="entry name" value="Mannitol_DH/Oxidoreductase"/>
</dbReference>
<keyword evidence="5" id="KW-1185">Reference proteome</keyword>
<dbReference type="Proteomes" id="UP000269708">
    <property type="component" value="Unassembled WGS sequence"/>
</dbReference>
<evidence type="ECO:0000259" key="3">
    <source>
        <dbReference type="Pfam" id="PF08125"/>
    </source>
</evidence>
<gene>
    <name evidence="4" type="ORF">EDC50_0390</name>
</gene>
<dbReference type="SUPFAM" id="SSF48179">
    <property type="entry name" value="6-phosphogluconate dehydrogenase C-terminal domain-like"/>
    <property type="match status" value="1"/>
</dbReference>
<comment type="caution">
    <text evidence="4">The sequence shown here is derived from an EMBL/GenBank/DDBJ whole genome shotgun (WGS) entry which is preliminary data.</text>
</comment>
<dbReference type="Gene3D" id="3.40.50.720">
    <property type="entry name" value="NAD(P)-binding Rossmann-like Domain"/>
    <property type="match status" value="1"/>
</dbReference>
<proteinExistence type="predicted"/>
<evidence type="ECO:0000313" key="4">
    <source>
        <dbReference type="EMBL" id="RPE81209.1"/>
    </source>
</evidence>
<dbReference type="Gene3D" id="1.10.1040.10">
    <property type="entry name" value="N-(1-d-carboxylethyl)-l-norvaline Dehydrogenase, domain 2"/>
    <property type="match status" value="1"/>
</dbReference>
<dbReference type="InterPro" id="IPR013118">
    <property type="entry name" value="Mannitol_DH_C"/>
</dbReference>
<dbReference type="InterPro" id="IPR013328">
    <property type="entry name" value="6PGD_dom2"/>
</dbReference>
<dbReference type="RefSeq" id="WP_123768781.1">
    <property type="nucleotide sequence ID" value="NZ_RKQN01000001.1"/>
</dbReference>
<dbReference type="InterPro" id="IPR013131">
    <property type="entry name" value="Mannitol_DH_N"/>
</dbReference>
<dbReference type="EMBL" id="RKQN01000001">
    <property type="protein sequence ID" value="RPE81209.1"/>
    <property type="molecule type" value="Genomic_DNA"/>
</dbReference>
<sequence length="497" mass="52994">MTDPAPAALPRLNDLALASLPARVARPAYDRSRTRIGIVHLGAGAFHRAHQAVYVDELLADDPDWAICAVSLHSPGVRDALRPQDGLYALALLGEETELRVIGAIREVLFAREQREAVLARLADPAVRLVTLTITEKGYCLAGDGLDFAHPEVVRDLAQPEAPSGAIGHIVAGLRARHRQGLEPYTVLSCDNLADNGGKLRRAVLQYARRIDAALADWIEREVAFPRSMVDSITPATDDALRECVAAQLGCRDAWPVQREPYAQWVIEDDFRNGRPAFERAGATISDDIAGYDRAKLRLLNAPHSTLAYLGALLGLETVAEAMAHPPLAGFVERLMRGHIAPHLAAPRGFDAQAYAGAILLRFRNPAIRHRLLQIAQDGSQKIPVRLLGTIADALAAGRPVEPLCLPVAAWLHFVRRQAQAGIALADPLAPALSAIGRAATGEAAGDVPAFLALDAVFAPLSSDARFAQALRIAYAALGDGGAAAVERALAASAAAQ</sequence>
<keyword evidence="1" id="KW-0560">Oxidoreductase</keyword>
<protein>
    <submittedName>
        <fullName evidence="4">Fructuronate reductase</fullName>
    </submittedName>
</protein>
<organism evidence="4 5">
    <name type="scientific">Vulcaniibacterium tengchongense</name>
    <dbReference type="NCBI Taxonomy" id="1273429"/>
    <lineage>
        <taxon>Bacteria</taxon>
        <taxon>Pseudomonadati</taxon>
        <taxon>Pseudomonadota</taxon>
        <taxon>Gammaproteobacteria</taxon>
        <taxon>Lysobacterales</taxon>
        <taxon>Lysobacteraceae</taxon>
        <taxon>Vulcaniibacterium</taxon>
    </lineage>
</organism>
<dbReference type="InterPro" id="IPR008927">
    <property type="entry name" value="6-PGluconate_DH-like_C_sf"/>
</dbReference>
<evidence type="ECO:0000256" key="1">
    <source>
        <dbReference type="ARBA" id="ARBA00023002"/>
    </source>
</evidence>
<dbReference type="PRINTS" id="PR00084">
    <property type="entry name" value="MTLDHDRGNASE"/>
</dbReference>
<dbReference type="PANTHER" id="PTHR43362">
    <property type="entry name" value="MANNITOL DEHYDROGENASE DSF1-RELATED"/>
    <property type="match status" value="1"/>
</dbReference>
<dbReference type="PANTHER" id="PTHR43362:SF1">
    <property type="entry name" value="MANNITOL DEHYDROGENASE 2-RELATED"/>
    <property type="match status" value="1"/>
</dbReference>
<feature type="domain" description="Mannitol dehydrogenase C-terminal" evidence="3">
    <location>
        <begin position="288"/>
        <end position="477"/>
    </location>
</feature>
<feature type="domain" description="Mannitol dehydrogenase N-terminal" evidence="2">
    <location>
        <begin position="37"/>
        <end position="279"/>
    </location>
</feature>
<dbReference type="GO" id="GO:0016616">
    <property type="term" value="F:oxidoreductase activity, acting on the CH-OH group of donors, NAD or NADP as acceptor"/>
    <property type="evidence" value="ECO:0007669"/>
    <property type="project" value="TreeGrafter"/>
</dbReference>
<dbReference type="InterPro" id="IPR036291">
    <property type="entry name" value="NAD(P)-bd_dom_sf"/>
</dbReference>
<dbReference type="AlphaFoldDB" id="A0A3N4VN02"/>
<dbReference type="SUPFAM" id="SSF51735">
    <property type="entry name" value="NAD(P)-binding Rossmann-fold domains"/>
    <property type="match status" value="1"/>
</dbReference>
<accession>A0A3N4VN02</accession>
<dbReference type="OrthoDB" id="271711at2"/>
<reference evidence="4 5" key="1">
    <citation type="submission" date="2018-11" db="EMBL/GenBank/DDBJ databases">
        <title>Genomic Encyclopedia of Type Strains, Phase IV (KMG-IV): sequencing the most valuable type-strain genomes for metagenomic binning, comparative biology and taxonomic classification.</title>
        <authorList>
            <person name="Goeker M."/>
        </authorList>
    </citation>
    <scope>NUCLEOTIDE SEQUENCE [LARGE SCALE GENOMIC DNA]</scope>
    <source>
        <strain evidence="4 5">DSM 25623</strain>
    </source>
</reference>
<evidence type="ECO:0000259" key="2">
    <source>
        <dbReference type="Pfam" id="PF01232"/>
    </source>
</evidence>
<dbReference type="InterPro" id="IPR000669">
    <property type="entry name" value="Mannitol_DH"/>
</dbReference>